<dbReference type="AlphaFoldDB" id="A0A8H5D6B9"/>
<protein>
    <submittedName>
        <fullName evidence="2">Uncharacterized protein</fullName>
    </submittedName>
</protein>
<feature type="compositionally biased region" description="Polar residues" evidence="1">
    <location>
        <begin position="34"/>
        <end position="49"/>
    </location>
</feature>
<evidence type="ECO:0000313" key="2">
    <source>
        <dbReference type="EMBL" id="KAF5353964.1"/>
    </source>
</evidence>
<organism evidence="2 3">
    <name type="scientific">Leucocoprinus leucothites</name>
    <dbReference type="NCBI Taxonomy" id="201217"/>
    <lineage>
        <taxon>Eukaryota</taxon>
        <taxon>Fungi</taxon>
        <taxon>Dikarya</taxon>
        <taxon>Basidiomycota</taxon>
        <taxon>Agaricomycotina</taxon>
        <taxon>Agaricomycetes</taxon>
        <taxon>Agaricomycetidae</taxon>
        <taxon>Agaricales</taxon>
        <taxon>Agaricineae</taxon>
        <taxon>Agaricaceae</taxon>
        <taxon>Leucocoprinus</taxon>
    </lineage>
</organism>
<feature type="compositionally biased region" description="Low complexity" evidence="1">
    <location>
        <begin position="21"/>
        <end position="33"/>
    </location>
</feature>
<reference evidence="2 3" key="1">
    <citation type="journal article" date="2020" name="ISME J.">
        <title>Uncovering the hidden diversity of litter-decomposition mechanisms in mushroom-forming fungi.</title>
        <authorList>
            <person name="Floudas D."/>
            <person name="Bentzer J."/>
            <person name="Ahren D."/>
            <person name="Johansson T."/>
            <person name="Persson P."/>
            <person name="Tunlid A."/>
        </authorList>
    </citation>
    <scope>NUCLEOTIDE SEQUENCE [LARGE SCALE GENOMIC DNA]</scope>
    <source>
        <strain evidence="2 3">CBS 146.42</strain>
    </source>
</reference>
<name>A0A8H5D6B9_9AGAR</name>
<sequence>MIPTSDSRPLRVPTGSIPVRPTTTTTSTSTPSTQINSDSVTFTTSDSGSSRDCLDALDACYHYRTTIVDLIYTNKMGLRASQDLLPPGIARDKVELNTERVQQHEI</sequence>
<dbReference type="EMBL" id="JAACJO010000009">
    <property type="protein sequence ID" value="KAF5353964.1"/>
    <property type="molecule type" value="Genomic_DNA"/>
</dbReference>
<evidence type="ECO:0000313" key="3">
    <source>
        <dbReference type="Proteomes" id="UP000559027"/>
    </source>
</evidence>
<proteinExistence type="predicted"/>
<comment type="caution">
    <text evidence="2">The sequence shown here is derived from an EMBL/GenBank/DDBJ whole genome shotgun (WGS) entry which is preliminary data.</text>
</comment>
<gene>
    <name evidence="2" type="ORF">D9756_007039</name>
</gene>
<feature type="region of interest" description="Disordered" evidence="1">
    <location>
        <begin position="1"/>
        <end position="49"/>
    </location>
</feature>
<dbReference type="Proteomes" id="UP000559027">
    <property type="component" value="Unassembled WGS sequence"/>
</dbReference>
<accession>A0A8H5D6B9</accession>
<keyword evidence="3" id="KW-1185">Reference proteome</keyword>
<evidence type="ECO:0000256" key="1">
    <source>
        <dbReference type="SAM" id="MobiDB-lite"/>
    </source>
</evidence>